<sequence>MIRLLPNIPLLVAYQLDLVDPCISPITTLIPTYPVLPPSLAQPPNPSLLSWSSEYFLANSFYDRYFHFCSKTIVFSNRIMASRRRSPSFGPFVPYQTLPRNATRYHSQV</sequence>
<evidence type="ECO:0000313" key="2">
    <source>
        <dbReference type="Proteomes" id="UP000054302"/>
    </source>
</evidence>
<dbReference type="RefSeq" id="XP_016221535.1">
    <property type="nucleotide sequence ID" value="XM_016372203.1"/>
</dbReference>
<keyword evidence="2" id="KW-1185">Reference proteome</keyword>
<protein>
    <submittedName>
        <fullName evidence="1">Uncharacterized protein</fullName>
    </submittedName>
</protein>
<dbReference type="VEuPathDB" id="FungiDB:PV10_07314"/>
<dbReference type="AlphaFoldDB" id="A0A0D1XPE1"/>
<reference evidence="1 2" key="1">
    <citation type="submission" date="2015-01" db="EMBL/GenBank/DDBJ databases">
        <title>The Genome Sequence of Exophiala mesophila CBS40295.</title>
        <authorList>
            <consortium name="The Broad Institute Genomics Platform"/>
            <person name="Cuomo C."/>
            <person name="de Hoog S."/>
            <person name="Gorbushina A."/>
            <person name="Stielow B."/>
            <person name="Teixiera M."/>
            <person name="Abouelleil A."/>
            <person name="Chapman S.B."/>
            <person name="Priest M."/>
            <person name="Young S.K."/>
            <person name="Wortman J."/>
            <person name="Nusbaum C."/>
            <person name="Birren B."/>
        </authorList>
    </citation>
    <scope>NUCLEOTIDE SEQUENCE [LARGE SCALE GENOMIC DNA]</scope>
    <source>
        <strain evidence="1 2">CBS 40295</strain>
    </source>
</reference>
<dbReference type="GeneID" id="27325159"/>
<dbReference type="Proteomes" id="UP000054302">
    <property type="component" value="Unassembled WGS sequence"/>
</dbReference>
<proteinExistence type="predicted"/>
<dbReference type="EMBL" id="KN847524">
    <property type="protein sequence ID" value="KIV89961.1"/>
    <property type="molecule type" value="Genomic_DNA"/>
</dbReference>
<evidence type="ECO:0000313" key="1">
    <source>
        <dbReference type="EMBL" id="KIV89961.1"/>
    </source>
</evidence>
<organism evidence="1 2">
    <name type="scientific">Exophiala mesophila</name>
    <name type="common">Black yeast-like fungus</name>
    <dbReference type="NCBI Taxonomy" id="212818"/>
    <lineage>
        <taxon>Eukaryota</taxon>
        <taxon>Fungi</taxon>
        <taxon>Dikarya</taxon>
        <taxon>Ascomycota</taxon>
        <taxon>Pezizomycotina</taxon>
        <taxon>Eurotiomycetes</taxon>
        <taxon>Chaetothyriomycetidae</taxon>
        <taxon>Chaetothyriales</taxon>
        <taxon>Herpotrichiellaceae</taxon>
        <taxon>Exophiala</taxon>
    </lineage>
</organism>
<dbReference type="HOGENOM" id="CLU_2183951_0_0_1"/>
<gene>
    <name evidence="1" type="ORF">PV10_07314</name>
</gene>
<accession>A0A0D1XPE1</accession>
<name>A0A0D1XPE1_EXOME</name>